<feature type="domain" description="RmlD-like substrate binding" evidence="7">
    <location>
        <begin position="1"/>
        <end position="284"/>
    </location>
</feature>
<dbReference type="SUPFAM" id="SSF51735">
    <property type="entry name" value="NAD(P)-binding Rossmann-fold domains"/>
    <property type="match status" value="1"/>
</dbReference>
<dbReference type="InterPro" id="IPR005913">
    <property type="entry name" value="dTDP_dehydrorham_reduct"/>
</dbReference>
<comment type="cofactor">
    <cofactor evidence="6">
        <name>Mg(2+)</name>
        <dbReference type="ChEBI" id="CHEBI:18420"/>
    </cofactor>
    <text evidence="6">Binds 1 Mg(2+) ion per monomer.</text>
</comment>
<dbReference type="EC" id="1.1.1.133" evidence="3 6"/>
<evidence type="ECO:0000256" key="2">
    <source>
        <dbReference type="ARBA" id="ARBA00010944"/>
    </source>
</evidence>
<evidence type="ECO:0000256" key="4">
    <source>
        <dbReference type="ARBA" id="ARBA00017099"/>
    </source>
</evidence>
<dbReference type="InterPro" id="IPR036291">
    <property type="entry name" value="NAD(P)-bd_dom_sf"/>
</dbReference>
<protein>
    <recommendedName>
        <fullName evidence="4 6">dTDP-4-dehydrorhamnose reductase</fullName>
        <ecNumber evidence="3 6">1.1.1.133</ecNumber>
    </recommendedName>
</protein>
<keyword evidence="6" id="KW-0521">NADP</keyword>
<evidence type="ECO:0000259" key="7">
    <source>
        <dbReference type="Pfam" id="PF04321"/>
    </source>
</evidence>
<dbReference type="EMBL" id="JAATNW010000004">
    <property type="protein sequence ID" value="NMH60203.1"/>
    <property type="molecule type" value="Genomic_DNA"/>
</dbReference>
<comment type="similarity">
    <text evidence="2 6">Belongs to the dTDP-4-dehydrorhamnose reductase family.</text>
</comment>
<dbReference type="Gene3D" id="3.40.50.720">
    <property type="entry name" value="NAD(P)-binding Rossmann-like Domain"/>
    <property type="match status" value="1"/>
</dbReference>
<evidence type="ECO:0000313" key="9">
    <source>
        <dbReference type="Proteomes" id="UP000709336"/>
    </source>
</evidence>
<proteinExistence type="inferred from homology"/>
<evidence type="ECO:0000256" key="5">
    <source>
        <dbReference type="ARBA" id="ARBA00048200"/>
    </source>
</evidence>
<dbReference type="Proteomes" id="UP000709336">
    <property type="component" value="Unassembled WGS sequence"/>
</dbReference>
<keyword evidence="6 8" id="KW-0560">Oxidoreductase</keyword>
<dbReference type="PANTHER" id="PTHR10491:SF4">
    <property type="entry name" value="METHIONINE ADENOSYLTRANSFERASE 2 SUBUNIT BETA"/>
    <property type="match status" value="1"/>
</dbReference>
<comment type="function">
    <text evidence="6">Catalyzes the reduction of dTDP-6-deoxy-L-lyxo-4-hexulose to yield dTDP-L-rhamnose.</text>
</comment>
<dbReference type="InterPro" id="IPR029903">
    <property type="entry name" value="RmlD-like-bd"/>
</dbReference>
<sequence length="292" mass="31942">MSIVVIGKSGQLSYELRRLLGDSATYFGRDDVDITDYNALSTTLNALKPSALINASAYTAVDKAESDSAAAHMVNATGVSNLASYCKETGAFFVHISTDYVFNGQKGSPYSVDDPIEPQGVYGESKAEGEKALKSILPDDSCLIRTAWVYSVHGNNFVKTMLKLMSDKPKLTVIDDQVGSPTWAKGLAEACLFAATQRVSGTYHWTDEGVCSWFDFALAIQELAISKGLLTRGIEISPIPTAQYPTPAKRPHYSVLDKALTRDVFNSLHPTHWRTQLSAMLDELKPTNELYK</sequence>
<dbReference type="RefSeq" id="WP_169210751.1">
    <property type="nucleotide sequence ID" value="NZ_JAATNW010000004.1"/>
</dbReference>
<dbReference type="Pfam" id="PF04321">
    <property type="entry name" value="RmlD_sub_bind"/>
    <property type="match status" value="1"/>
</dbReference>
<dbReference type="CDD" id="cd05254">
    <property type="entry name" value="dTDP_HR_like_SDR_e"/>
    <property type="match status" value="1"/>
</dbReference>
<name>A0ABX1R349_9ALTE</name>
<evidence type="ECO:0000313" key="8">
    <source>
        <dbReference type="EMBL" id="NMH60203.1"/>
    </source>
</evidence>
<comment type="caution">
    <text evidence="8">The sequence shown here is derived from an EMBL/GenBank/DDBJ whole genome shotgun (WGS) entry which is preliminary data.</text>
</comment>
<accession>A0ABX1R349</accession>
<keyword evidence="9" id="KW-1185">Reference proteome</keyword>
<dbReference type="NCBIfam" id="TIGR01214">
    <property type="entry name" value="rmlD"/>
    <property type="match status" value="1"/>
</dbReference>
<dbReference type="GO" id="GO:0008831">
    <property type="term" value="F:dTDP-4-dehydrorhamnose reductase activity"/>
    <property type="evidence" value="ECO:0007669"/>
    <property type="project" value="UniProtKB-EC"/>
</dbReference>
<reference evidence="8 9" key="1">
    <citation type="submission" date="2020-03" db="EMBL/GenBank/DDBJ databases">
        <title>Alteromonas ponticola sp. nov., isolated from seawater.</title>
        <authorList>
            <person name="Yoon J.-H."/>
            <person name="Kim Y.-O."/>
        </authorList>
    </citation>
    <scope>NUCLEOTIDE SEQUENCE [LARGE SCALE GENOMIC DNA]</scope>
    <source>
        <strain evidence="8 9">MYP5</strain>
    </source>
</reference>
<comment type="pathway">
    <text evidence="1 6">Carbohydrate biosynthesis; dTDP-L-rhamnose biosynthesis.</text>
</comment>
<dbReference type="Gene3D" id="3.90.25.10">
    <property type="entry name" value="UDP-galactose 4-epimerase, domain 1"/>
    <property type="match status" value="1"/>
</dbReference>
<evidence type="ECO:0000256" key="3">
    <source>
        <dbReference type="ARBA" id="ARBA00012929"/>
    </source>
</evidence>
<dbReference type="PANTHER" id="PTHR10491">
    <property type="entry name" value="DTDP-4-DEHYDRORHAMNOSE REDUCTASE"/>
    <property type="match status" value="1"/>
</dbReference>
<gene>
    <name evidence="8" type="primary">rfbD</name>
    <name evidence="8" type="ORF">HCJ96_09255</name>
</gene>
<evidence type="ECO:0000256" key="6">
    <source>
        <dbReference type="RuleBase" id="RU364082"/>
    </source>
</evidence>
<comment type="catalytic activity">
    <reaction evidence="5 6">
        <text>dTDP-beta-L-rhamnose + NADP(+) = dTDP-4-dehydro-beta-L-rhamnose + NADPH + H(+)</text>
        <dbReference type="Rhea" id="RHEA:21796"/>
        <dbReference type="ChEBI" id="CHEBI:15378"/>
        <dbReference type="ChEBI" id="CHEBI:57510"/>
        <dbReference type="ChEBI" id="CHEBI:57783"/>
        <dbReference type="ChEBI" id="CHEBI:58349"/>
        <dbReference type="ChEBI" id="CHEBI:62830"/>
        <dbReference type="EC" id="1.1.1.133"/>
    </reaction>
</comment>
<organism evidence="8 9">
    <name type="scientific">Alteromonas ponticola</name>
    <dbReference type="NCBI Taxonomy" id="2720613"/>
    <lineage>
        <taxon>Bacteria</taxon>
        <taxon>Pseudomonadati</taxon>
        <taxon>Pseudomonadota</taxon>
        <taxon>Gammaproteobacteria</taxon>
        <taxon>Alteromonadales</taxon>
        <taxon>Alteromonadaceae</taxon>
        <taxon>Alteromonas/Salinimonas group</taxon>
        <taxon>Alteromonas</taxon>
    </lineage>
</organism>
<evidence type="ECO:0000256" key="1">
    <source>
        <dbReference type="ARBA" id="ARBA00004781"/>
    </source>
</evidence>